<dbReference type="InterPro" id="IPR000709">
    <property type="entry name" value="Leu_Ile_Val-bd"/>
</dbReference>
<dbReference type="Proteomes" id="UP000267418">
    <property type="component" value="Unassembled WGS sequence"/>
</dbReference>
<evidence type="ECO:0000259" key="6">
    <source>
        <dbReference type="Pfam" id="PF13458"/>
    </source>
</evidence>
<reference evidence="7 8" key="1">
    <citation type="submission" date="2018-12" db="EMBL/GenBank/DDBJ databases">
        <title>The genome of Variovorax gossypii DSM 100435.</title>
        <authorList>
            <person name="Gao J."/>
            <person name="Sun J."/>
        </authorList>
    </citation>
    <scope>NUCLEOTIDE SEQUENCE [LARGE SCALE GENOMIC DNA]</scope>
    <source>
        <strain evidence="7 8">DSM 100435</strain>
    </source>
</reference>
<dbReference type="AlphaFoldDB" id="A0A3S0IBR6"/>
<dbReference type="CDD" id="cd06343">
    <property type="entry name" value="PBP1_ABC_ligand_binding-like"/>
    <property type="match status" value="1"/>
</dbReference>
<sequence length="405" mass="43440">MKKNFLISALALGAVLCVASPAALAQAEPGLTDKTIKIGMFSPMSGASMNYGFDVINAAKMYYDKVNKEGGVNGRKIELVVEDDRCNANDLLAAVKKLTEQDQVFLLNGGSCSAAVVGAREYVERAKIPLVMLNASGDGALYPPSKYIYGAFSISQHAVGGSMVQFASEHLKAKKIGYINHDDAYGGWNLESAQAQAKALGGIDLQVQSVNPNITDVTAPMLKIKAANPDVLLLTTYARPVSLIVKRAFELGFNKPIVLAVNSTADLKQLVENVGNKDAFKNVYIQEVLADVPGGPKLKWVYDMYKASYPDLASKPGYPQTYMPYGIPSAMAVVNALKAAGPSPTREKVLTALSTMKFDSGVMAGPIEFGPDDRAAQEAAIYIKFDATNMTLVPGSYKSVWKYKP</sequence>
<dbReference type="PANTHER" id="PTHR30483:SF6">
    <property type="entry name" value="PERIPLASMIC BINDING PROTEIN OF ABC TRANSPORTER FOR NATURAL AMINO ACIDS"/>
    <property type="match status" value="1"/>
</dbReference>
<proteinExistence type="inferred from homology"/>
<dbReference type="SUPFAM" id="SSF53822">
    <property type="entry name" value="Periplasmic binding protein-like I"/>
    <property type="match status" value="1"/>
</dbReference>
<evidence type="ECO:0000313" key="7">
    <source>
        <dbReference type="EMBL" id="RTQ32408.1"/>
    </source>
</evidence>
<evidence type="ECO:0000256" key="4">
    <source>
        <dbReference type="ARBA" id="ARBA00022970"/>
    </source>
</evidence>
<comment type="similarity">
    <text evidence="1">Belongs to the leucine-binding protein family.</text>
</comment>
<dbReference type="InterPro" id="IPR028082">
    <property type="entry name" value="Peripla_BP_I"/>
</dbReference>
<name>A0A3S0IBR6_9BURK</name>
<organism evidence="7 8">
    <name type="scientific">Variovorax gossypii</name>
    <dbReference type="NCBI Taxonomy" id="1679495"/>
    <lineage>
        <taxon>Bacteria</taxon>
        <taxon>Pseudomonadati</taxon>
        <taxon>Pseudomonadota</taxon>
        <taxon>Betaproteobacteria</taxon>
        <taxon>Burkholderiales</taxon>
        <taxon>Comamonadaceae</taxon>
        <taxon>Variovorax</taxon>
    </lineage>
</organism>
<evidence type="ECO:0000256" key="2">
    <source>
        <dbReference type="ARBA" id="ARBA00022448"/>
    </source>
</evidence>
<feature type="chain" id="PRO_5018698261" evidence="5">
    <location>
        <begin position="26"/>
        <end position="405"/>
    </location>
</feature>
<dbReference type="EMBL" id="RXOE01000006">
    <property type="protein sequence ID" value="RTQ32408.1"/>
    <property type="molecule type" value="Genomic_DNA"/>
</dbReference>
<dbReference type="Gene3D" id="3.40.50.2300">
    <property type="match status" value="2"/>
</dbReference>
<dbReference type="InterPro" id="IPR028081">
    <property type="entry name" value="Leu-bd"/>
</dbReference>
<comment type="caution">
    <text evidence="7">The sequence shown here is derived from an EMBL/GenBank/DDBJ whole genome shotgun (WGS) entry which is preliminary data.</text>
</comment>
<accession>A0A3S0IBR6</accession>
<dbReference type="OrthoDB" id="9777352at2"/>
<feature type="signal peptide" evidence="5">
    <location>
        <begin position="1"/>
        <end position="25"/>
    </location>
</feature>
<feature type="domain" description="Leucine-binding protein" evidence="6">
    <location>
        <begin position="35"/>
        <end position="380"/>
    </location>
</feature>
<dbReference type="PRINTS" id="PR00337">
    <property type="entry name" value="LEUILEVALBP"/>
</dbReference>
<keyword evidence="3 5" id="KW-0732">Signal</keyword>
<dbReference type="GO" id="GO:0006865">
    <property type="term" value="P:amino acid transport"/>
    <property type="evidence" value="ECO:0007669"/>
    <property type="project" value="UniProtKB-KW"/>
</dbReference>
<dbReference type="RefSeq" id="WP_126472379.1">
    <property type="nucleotide sequence ID" value="NZ_RXOE01000006.1"/>
</dbReference>
<keyword evidence="2" id="KW-0813">Transport</keyword>
<keyword evidence="4" id="KW-0029">Amino-acid transport</keyword>
<dbReference type="InterPro" id="IPR051010">
    <property type="entry name" value="BCAA_transport"/>
</dbReference>
<evidence type="ECO:0000256" key="1">
    <source>
        <dbReference type="ARBA" id="ARBA00010062"/>
    </source>
</evidence>
<evidence type="ECO:0000256" key="5">
    <source>
        <dbReference type="SAM" id="SignalP"/>
    </source>
</evidence>
<evidence type="ECO:0000256" key="3">
    <source>
        <dbReference type="ARBA" id="ARBA00022729"/>
    </source>
</evidence>
<gene>
    <name evidence="7" type="ORF">EJP69_20885</name>
</gene>
<protein>
    <submittedName>
        <fullName evidence="7">ABC transporter substrate-binding protein</fullName>
    </submittedName>
</protein>
<dbReference type="Pfam" id="PF13458">
    <property type="entry name" value="Peripla_BP_6"/>
    <property type="match status" value="1"/>
</dbReference>
<dbReference type="PANTHER" id="PTHR30483">
    <property type="entry name" value="LEUCINE-SPECIFIC-BINDING PROTEIN"/>
    <property type="match status" value="1"/>
</dbReference>
<evidence type="ECO:0000313" key="8">
    <source>
        <dbReference type="Proteomes" id="UP000267418"/>
    </source>
</evidence>
<keyword evidence="8" id="KW-1185">Reference proteome</keyword>